<protein>
    <recommendedName>
        <fullName evidence="3">methylated-DNA--[protein]-cysteine S-methyltransferase</fullName>
        <ecNumber evidence="3">2.1.1.63</ecNumber>
    </recommendedName>
</protein>
<evidence type="ECO:0000313" key="11">
    <source>
        <dbReference type="EMBL" id="KRL24012.1"/>
    </source>
</evidence>
<evidence type="ECO:0000256" key="1">
    <source>
        <dbReference type="ARBA" id="ARBA00001286"/>
    </source>
</evidence>
<evidence type="ECO:0000256" key="5">
    <source>
        <dbReference type="ARBA" id="ARBA00022679"/>
    </source>
</evidence>
<dbReference type="PANTHER" id="PTHR10815">
    <property type="entry name" value="METHYLATED-DNA--PROTEIN-CYSTEINE METHYLTRANSFERASE"/>
    <property type="match status" value="1"/>
</dbReference>
<keyword evidence="6" id="KW-0227">DNA damage</keyword>
<dbReference type="InterPro" id="IPR036631">
    <property type="entry name" value="MGMT_N_sf"/>
</dbReference>
<dbReference type="GO" id="GO:0006281">
    <property type="term" value="P:DNA repair"/>
    <property type="evidence" value="ECO:0007669"/>
    <property type="project" value="UniProtKB-KW"/>
</dbReference>
<evidence type="ECO:0000256" key="7">
    <source>
        <dbReference type="ARBA" id="ARBA00023204"/>
    </source>
</evidence>
<dbReference type="PANTHER" id="PTHR10815:SF5">
    <property type="entry name" value="METHYLATED-DNA--PROTEIN-CYSTEINE METHYLTRANSFERASE"/>
    <property type="match status" value="1"/>
</dbReference>
<reference evidence="11 12" key="1">
    <citation type="journal article" date="2015" name="Genome Announc.">
        <title>Expanding the biotechnology potential of lactobacilli through comparative genomics of 213 strains and associated genera.</title>
        <authorList>
            <person name="Sun Z."/>
            <person name="Harris H.M."/>
            <person name="McCann A."/>
            <person name="Guo C."/>
            <person name="Argimon S."/>
            <person name="Zhang W."/>
            <person name="Yang X."/>
            <person name="Jeffery I.B."/>
            <person name="Cooney J.C."/>
            <person name="Kagawa T.F."/>
            <person name="Liu W."/>
            <person name="Song Y."/>
            <person name="Salvetti E."/>
            <person name="Wrobel A."/>
            <person name="Rasinkangas P."/>
            <person name="Parkhill J."/>
            <person name="Rea M.C."/>
            <person name="O'Sullivan O."/>
            <person name="Ritari J."/>
            <person name="Douillard F.P."/>
            <person name="Paul Ross R."/>
            <person name="Yang R."/>
            <person name="Briner A.E."/>
            <person name="Felis G.E."/>
            <person name="de Vos W.M."/>
            <person name="Barrangou R."/>
            <person name="Klaenhammer T.R."/>
            <person name="Caufield P.W."/>
            <person name="Cui Y."/>
            <person name="Zhang H."/>
            <person name="O'Toole P.W."/>
        </authorList>
    </citation>
    <scope>NUCLEOTIDE SEQUENCE [LARGE SCALE GENOMIC DNA]</scope>
    <source>
        <strain evidence="11 12">DSM 13345</strain>
    </source>
</reference>
<dbReference type="EMBL" id="AZEQ01000022">
    <property type="protein sequence ID" value="KRL24012.1"/>
    <property type="molecule type" value="Genomic_DNA"/>
</dbReference>
<dbReference type="GO" id="GO:0003908">
    <property type="term" value="F:methylated-DNA-[protein]-cysteine S-methyltransferase activity"/>
    <property type="evidence" value="ECO:0007669"/>
    <property type="project" value="UniProtKB-EC"/>
</dbReference>
<feature type="compositionally biased region" description="Basic and acidic residues" evidence="9">
    <location>
        <begin position="156"/>
        <end position="181"/>
    </location>
</feature>
<dbReference type="SUPFAM" id="SSF46767">
    <property type="entry name" value="Methylated DNA-protein cysteine methyltransferase, C-terminal domain"/>
    <property type="match status" value="1"/>
</dbReference>
<dbReference type="Proteomes" id="UP000050901">
    <property type="component" value="Unassembled WGS sequence"/>
</dbReference>
<evidence type="ECO:0000259" key="10">
    <source>
        <dbReference type="Pfam" id="PF01035"/>
    </source>
</evidence>
<dbReference type="CDD" id="cd06445">
    <property type="entry name" value="ATase"/>
    <property type="match status" value="1"/>
</dbReference>
<feature type="domain" description="Methylated-DNA-[protein]-cysteine S-methyltransferase DNA binding" evidence="10">
    <location>
        <begin position="68"/>
        <end position="152"/>
    </location>
</feature>
<comment type="catalytic activity">
    <reaction evidence="8">
        <text>a 6-O-methyl-2'-deoxyguanosine in DNA + L-cysteinyl-[protein] = S-methyl-L-cysteinyl-[protein] + a 2'-deoxyguanosine in DNA</text>
        <dbReference type="Rhea" id="RHEA:24000"/>
        <dbReference type="Rhea" id="RHEA-COMP:10131"/>
        <dbReference type="Rhea" id="RHEA-COMP:10132"/>
        <dbReference type="Rhea" id="RHEA-COMP:11367"/>
        <dbReference type="Rhea" id="RHEA-COMP:11368"/>
        <dbReference type="ChEBI" id="CHEBI:29950"/>
        <dbReference type="ChEBI" id="CHEBI:82612"/>
        <dbReference type="ChEBI" id="CHEBI:85445"/>
        <dbReference type="ChEBI" id="CHEBI:85448"/>
        <dbReference type="EC" id="2.1.1.63"/>
    </reaction>
</comment>
<dbReference type="InterPro" id="IPR001497">
    <property type="entry name" value="MethylDNA_cys_MeTrfase_AS"/>
</dbReference>
<dbReference type="AlphaFoldDB" id="A0A0R1NW66"/>
<dbReference type="InterPro" id="IPR036217">
    <property type="entry name" value="MethylDNA_cys_MeTrfase_DNAb"/>
</dbReference>
<comment type="caution">
    <text evidence="11">The sequence shown here is derived from an EMBL/GenBank/DDBJ whole genome shotgun (WGS) entry which is preliminary data.</text>
</comment>
<dbReference type="EC" id="2.1.1.63" evidence="3"/>
<evidence type="ECO:0000256" key="6">
    <source>
        <dbReference type="ARBA" id="ARBA00022763"/>
    </source>
</evidence>
<keyword evidence="5" id="KW-0808">Transferase</keyword>
<dbReference type="NCBIfam" id="TIGR00589">
    <property type="entry name" value="ogt"/>
    <property type="match status" value="1"/>
</dbReference>
<evidence type="ECO:0000256" key="8">
    <source>
        <dbReference type="ARBA" id="ARBA00049348"/>
    </source>
</evidence>
<comment type="similarity">
    <text evidence="2">Belongs to the MGMT family.</text>
</comment>
<dbReference type="Gene3D" id="3.30.160.70">
    <property type="entry name" value="Methylated DNA-protein cysteine methyltransferase domain"/>
    <property type="match status" value="1"/>
</dbReference>
<gene>
    <name evidence="11" type="ORF">FC47_GL001098</name>
</gene>
<dbReference type="InterPro" id="IPR014048">
    <property type="entry name" value="MethylDNA_cys_MeTrfase_DNA-bd"/>
</dbReference>
<dbReference type="SUPFAM" id="SSF53155">
    <property type="entry name" value="Methylated DNA-protein cysteine methyltransferase domain"/>
    <property type="match status" value="1"/>
</dbReference>
<dbReference type="PROSITE" id="PS00374">
    <property type="entry name" value="MGMT"/>
    <property type="match status" value="1"/>
</dbReference>
<dbReference type="PATRIC" id="fig|1423771.3.peg.1108"/>
<feature type="region of interest" description="Disordered" evidence="9">
    <location>
        <begin position="156"/>
        <end position="193"/>
    </location>
</feature>
<organism evidence="11 12">
    <name type="scientific">Limosilactobacillus mucosae DSM 13345</name>
    <dbReference type="NCBI Taxonomy" id="1423771"/>
    <lineage>
        <taxon>Bacteria</taxon>
        <taxon>Bacillati</taxon>
        <taxon>Bacillota</taxon>
        <taxon>Bacilli</taxon>
        <taxon>Lactobacillales</taxon>
        <taxon>Lactobacillaceae</taxon>
        <taxon>Limosilactobacillus</taxon>
    </lineage>
</organism>
<accession>A0A0R1NW66</accession>
<comment type="catalytic activity">
    <reaction evidence="1">
        <text>a 4-O-methyl-thymidine in DNA + L-cysteinyl-[protein] = a thymidine in DNA + S-methyl-L-cysteinyl-[protein]</text>
        <dbReference type="Rhea" id="RHEA:53428"/>
        <dbReference type="Rhea" id="RHEA-COMP:10131"/>
        <dbReference type="Rhea" id="RHEA-COMP:10132"/>
        <dbReference type="Rhea" id="RHEA-COMP:13555"/>
        <dbReference type="Rhea" id="RHEA-COMP:13556"/>
        <dbReference type="ChEBI" id="CHEBI:29950"/>
        <dbReference type="ChEBI" id="CHEBI:82612"/>
        <dbReference type="ChEBI" id="CHEBI:137386"/>
        <dbReference type="ChEBI" id="CHEBI:137387"/>
        <dbReference type="EC" id="2.1.1.63"/>
    </reaction>
</comment>
<evidence type="ECO:0000313" key="12">
    <source>
        <dbReference type="Proteomes" id="UP000050901"/>
    </source>
</evidence>
<dbReference type="Pfam" id="PF01035">
    <property type="entry name" value="DNA_binding_1"/>
    <property type="match status" value="1"/>
</dbReference>
<keyword evidence="7" id="KW-0234">DNA repair</keyword>
<name>A0A0R1NW66_LIMMU</name>
<sequence length="193" mass="21072">MTMLADDAALHGLWFNDQKYFGADYALDEIAVGENSIIKRTTAWLDQYFAKQDPDPHAIPLALETTPYRQRILSGLQEVPAGSTITYQELGQKAAPNQNISKGTARAVGGAVAHNPILILVPCHRVIGSDGRLTGYAGGTARKLALLQLEGVDCKEQHQPRRDGDCKQKRHIDCKPKHESAGKGAIQTKSMNQ</sequence>
<dbReference type="GO" id="GO:0032259">
    <property type="term" value="P:methylation"/>
    <property type="evidence" value="ECO:0007669"/>
    <property type="project" value="UniProtKB-KW"/>
</dbReference>
<dbReference type="InterPro" id="IPR036388">
    <property type="entry name" value="WH-like_DNA-bd_sf"/>
</dbReference>
<evidence type="ECO:0000256" key="9">
    <source>
        <dbReference type="SAM" id="MobiDB-lite"/>
    </source>
</evidence>
<evidence type="ECO:0000256" key="4">
    <source>
        <dbReference type="ARBA" id="ARBA00022603"/>
    </source>
</evidence>
<proteinExistence type="inferred from homology"/>
<evidence type="ECO:0000256" key="2">
    <source>
        <dbReference type="ARBA" id="ARBA00008711"/>
    </source>
</evidence>
<dbReference type="Gene3D" id="1.10.10.10">
    <property type="entry name" value="Winged helix-like DNA-binding domain superfamily/Winged helix DNA-binding domain"/>
    <property type="match status" value="1"/>
</dbReference>
<keyword evidence="4" id="KW-0489">Methyltransferase</keyword>
<dbReference type="FunFam" id="1.10.10.10:FF:000214">
    <property type="entry name" value="Methylated-DNA--protein-cysteine methyltransferase"/>
    <property type="match status" value="1"/>
</dbReference>
<evidence type="ECO:0000256" key="3">
    <source>
        <dbReference type="ARBA" id="ARBA00011918"/>
    </source>
</evidence>